<proteinExistence type="predicted"/>
<dbReference type="InterPro" id="IPR002156">
    <property type="entry name" value="RNaseH_domain"/>
</dbReference>
<sequence>MFEALFPFSHNGCSNRSSHSTSVAKTRIGRKNDCLVELSEFEPKGVVKSKASLNPKGGGADIILEGSGQVVLEHSLKFDFKISNDEVEYKVLLAGLSLALEVDARKVLCNSDS</sequence>
<dbReference type="GO" id="GO:0003676">
    <property type="term" value="F:nucleic acid binding"/>
    <property type="evidence" value="ECO:0007669"/>
    <property type="project" value="InterPro"/>
</dbReference>
<dbReference type="SUPFAM" id="SSF53098">
    <property type="entry name" value="Ribonuclease H-like"/>
    <property type="match status" value="1"/>
</dbReference>
<accession>A0A371H7M5</accession>
<comment type="caution">
    <text evidence="2">The sequence shown here is derived from an EMBL/GenBank/DDBJ whole genome shotgun (WGS) entry which is preliminary data.</text>
</comment>
<evidence type="ECO:0000259" key="1">
    <source>
        <dbReference type="Pfam" id="PF13456"/>
    </source>
</evidence>
<name>A0A371H7M5_MUCPR</name>
<dbReference type="Proteomes" id="UP000257109">
    <property type="component" value="Unassembled WGS sequence"/>
</dbReference>
<evidence type="ECO:0000313" key="2">
    <source>
        <dbReference type="EMBL" id="RDX98800.1"/>
    </source>
</evidence>
<feature type="domain" description="RNase H type-1" evidence="1">
    <location>
        <begin position="55"/>
        <end position="113"/>
    </location>
</feature>
<protein>
    <recommendedName>
        <fullName evidence="1">RNase H type-1 domain-containing protein</fullName>
    </recommendedName>
</protein>
<keyword evidence="3" id="KW-1185">Reference proteome</keyword>
<dbReference type="OrthoDB" id="1740909at2759"/>
<dbReference type="Pfam" id="PF13456">
    <property type="entry name" value="RVT_3"/>
    <property type="match status" value="1"/>
</dbReference>
<dbReference type="AlphaFoldDB" id="A0A371H7M5"/>
<reference evidence="2" key="1">
    <citation type="submission" date="2018-05" db="EMBL/GenBank/DDBJ databases">
        <title>Draft genome of Mucuna pruriens seed.</title>
        <authorList>
            <person name="Nnadi N.E."/>
            <person name="Vos R."/>
            <person name="Hasami M.H."/>
            <person name="Devisetty U.K."/>
            <person name="Aguiy J.C."/>
        </authorList>
    </citation>
    <scope>NUCLEOTIDE SEQUENCE [LARGE SCALE GENOMIC DNA]</scope>
    <source>
        <strain evidence="2">JCA_2017</strain>
    </source>
</reference>
<evidence type="ECO:0000313" key="3">
    <source>
        <dbReference type="Proteomes" id="UP000257109"/>
    </source>
</evidence>
<dbReference type="EMBL" id="QJKJ01003372">
    <property type="protein sequence ID" value="RDX98800.1"/>
    <property type="molecule type" value="Genomic_DNA"/>
</dbReference>
<organism evidence="2 3">
    <name type="scientific">Mucuna pruriens</name>
    <name type="common">Velvet bean</name>
    <name type="synonym">Dolichos pruriens</name>
    <dbReference type="NCBI Taxonomy" id="157652"/>
    <lineage>
        <taxon>Eukaryota</taxon>
        <taxon>Viridiplantae</taxon>
        <taxon>Streptophyta</taxon>
        <taxon>Embryophyta</taxon>
        <taxon>Tracheophyta</taxon>
        <taxon>Spermatophyta</taxon>
        <taxon>Magnoliopsida</taxon>
        <taxon>eudicotyledons</taxon>
        <taxon>Gunneridae</taxon>
        <taxon>Pentapetalae</taxon>
        <taxon>rosids</taxon>
        <taxon>fabids</taxon>
        <taxon>Fabales</taxon>
        <taxon>Fabaceae</taxon>
        <taxon>Papilionoideae</taxon>
        <taxon>50 kb inversion clade</taxon>
        <taxon>NPAAA clade</taxon>
        <taxon>indigoferoid/millettioid clade</taxon>
        <taxon>Phaseoleae</taxon>
        <taxon>Mucuna</taxon>
    </lineage>
</organism>
<feature type="non-terminal residue" evidence="2">
    <location>
        <position position="1"/>
    </location>
</feature>
<dbReference type="InterPro" id="IPR012337">
    <property type="entry name" value="RNaseH-like_sf"/>
</dbReference>
<dbReference type="GO" id="GO:0004523">
    <property type="term" value="F:RNA-DNA hybrid ribonuclease activity"/>
    <property type="evidence" value="ECO:0007669"/>
    <property type="project" value="InterPro"/>
</dbReference>
<gene>
    <name evidence="2" type="ORF">CR513_18234</name>
</gene>